<gene>
    <name evidence="2" type="ORF">SAMN04488132_11041</name>
</gene>
<keyword evidence="1" id="KW-0732">Signal</keyword>
<feature type="signal peptide" evidence="1">
    <location>
        <begin position="1"/>
        <end position="21"/>
    </location>
</feature>
<organism evidence="2 3">
    <name type="scientific">Sediminibacterium ginsengisoli</name>
    <dbReference type="NCBI Taxonomy" id="413434"/>
    <lineage>
        <taxon>Bacteria</taxon>
        <taxon>Pseudomonadati</taxon>
        <taxon>Bacteroidota</taxon>
        <taxon>Chitinophagia</taxon>
        <taxon>Chitinophagales</taxon>
        <taxon>Chitinophagaceae</taxon>
        <taxon>Sediminibacterium</taxon>
    </lineage>
</organism>
<evidence type="ECO:0000313" key="3">
    <source>
        <dbReference type="Proteomes" id="UP000190888"/>
    </source>
</evidence>
<sequence length="373" mass="42340">MHLLTISCFLSVLLSTVPATAQNESALCINEKMVTAQESGLDSLTMLLTDQLNDKDFYLVGESHTMLANNDFQFALIKALHKKGVYYIANELPHATCFIFNQYLESGDENLLSSLKPHATYELLKKVRAFNLMQPDHARIKYYGIDYLDAKYDYNNLQLSLTIIRGSIPSAGTLLDKLIDEYLQKSSFTAADISGLNQTVSDALRTDSALYRNHFKKYYDDLLLMSGNIIRYEANRDKKIFSSFLQLYRQLALNSSAKPKFLAFYGIGHLDNLGKYLLTDESSPVRNNVNMIAMHYVNCMAGWTDEKVHTTGIYTVSKKTLKEFEHLCQSGSWKVGLLTDTGCFKYTAGKRPHDAIIVFNSYGNRKMTSWKFD</sequence>
<dbReference type="EMBL" id="FUWH01000010">
    <property type="protein sequence ID" value="SKA09508.1"/>
    <property type="molecule type" value="Genomic_DNA"/>
</dbReference>
<accession>A0A1T4R1N6</accession>
<dbReference type="AlphaFoldDB" id="A0A1T4R1N6"/>
<name>A0A1T4R1N6_9BACT</name>
<feature type="chain" id="PRO_5012323520" description="Erythromycin esterase" evidence="1">
    <location>
        <begin position="22"/>
        <end position="373"/>
    </location>
</feature>
<dbReference type="Proteomes" id="UP000190888">
    <property type="component" value="Unassembled WGS sequence"/>
</dbReference>
<protein>
    <recommendedName>
        <fullName evidence="4">Erythromycin esterase</fullName>
    </recommendedName>
</protein>
<reference evidence="2 3" key="1">
    <citation type="submission" date="2017-02" db="EMBL/GenBank/DDBJ databases">
        <authorList>
            <person name="Peterson S.W."/>
        </authorList>
    </citation>
    <scope>NUCLEOTIDE SEQUENCE [LARGE SCALE GENOMIC DNA]</scope>
    <source>
        <strain evidence="2 3">DSM 22335</strain>
    </source>
</reference>
<proteinExistence type="predicted"/>
<dbReference type="SUPFAM" id="SSF159501">
    <property type="entry name" value="EreA/ChaN-like"/>
    <property type="match status" value="1"/>
</dbReference>
<evidence type="ECO:0008006" key="4">
    <source>
        <dbReference type="Google" id="ProtNLM"/>
    </source>
</evidence>
<keyword evidence="3" id="KW-1185">Reference proteome</keyword>
<evidence type="ECO:0000313" key="2">
    <source>
        <dbReference type="EMBL" id="SKA09508.1"/>
    </source>
</evidence>
<evidence type="ECO:0000256" key="1">
    <source>
        <dbReference type="SAM" id="SignalP"/>
    </source>
</evidence>